<dbReference type="AlphaFoldDB" id="A0A6P2LSP1"/>
<dbReference type="RefSeq" id="WP_171030066.1">
    <property type="nucleotide sequence ID" value="NZ_CABVQC010000021.1"/>
</dbReference>
<protein>
    <submittedName>
        <fullName evidence="1">Uncharacterized protein</fullName>
    </submittedName>
</protein>
<sequence>MADPKLTPAADWQTPVRGANDDEYQIYVANAIALGWKVKSYDDWLNS</sequence>
<dbReference type="Proteomes" id="UP000494261">
    <property type="component" value="Unassembled WGS sequence"/>
</dbReference>
<reference evidence="1 2" key="1">
    <citation type="submission" date="2019-09" db="EMBL/GenBank/DDBJ databases">
        <authorList>
            <person name="Depoorter E."/>
        </authorList>
    </citation>
    <scope>NUCLEOTIDE SEQUENCE [LARGE SCALE GENOMIC DNA]</scope>
    <source>
        <strain evidence="1">LMG 13014</strain>
    </source>
</reference>
<evidence type="ECO:0000313" key="1">
    <source>
        <dbReference type="EMBL" id="VWB72282.1"/>
    </source>
</evidence>
<proteinExistence type="predicted"/>
<name>A0A6P2LSP1_9BURK</name>
<organism evidence="1 2">
    <name type="scientific">Burkholderia aenigmatica</name>
    <dbReference type="NCBI Taxonomy" id="2015348"/>
    <lineage>
        <taxon>Bacteria</taxon>
        <taxon>Pseudomonadati</taxon>
        <taxon>Pseudomonadota</taxon>
        <taxon>Betaproteobacteria</taxon>
        <taxon>Burkholderiales</taxon>
        <taxon>Burkholderiaceae</taxon>
        <taxon>Burkholderia</taxon>
        <taxon>Burkholderia cepacia complex</taxon>
    </lineage>
</organism>
<gene>
    <name evidence="1" type="ORF">BLA13014_03285</name>
</gene>
<evidence type="ECO:0000313" key="2">
    <source>
        <dbReference type="Proteomes" id="UP000494261"/>
    </source>
</evidence>
<dbReference type="EMBL" id="CABVQC010000021">
    <property type="protein sequence ID" value="VWB72282.1"/>
    <property type="molecule type" value="Genomic_DNA"/>
</dbReference>
<accession>A0A6P2LSP1</accession>
<dbReference type="GeneID" id="99664922"/>